<evidence type="ECO:0000256" key="3">
    <source>
        <dbReference type="ARBA" id="ARBA00022723"/>
    </source>
</evidence>
<name>A0AAQ3ME12_9PEZI</name>
<dbReference type="Pfam" id="PF03367">
    <property type="entry name" value="Zn_ribbon_ZPR1"/>
    <property type="match status" value="2"/>
</dbReference>
<dbReference type="NCBIfam" id="TIGR00310">
    <property type="entry name" value="ZPR1_znf"/>
    <property type="match status" value="2"/>
</dbReference>
<dbReference type="FunFam" id="2.60.120.1040:FF:000003">
    <property type="entry name" value="Zinc finger protein zpr1"/>
    <property type="match status" value="1"/>
</dbReference>
<evidence type="ECO:0000313" key="11">
    <source>
        <dbReference type="EMBL" id="WPH04697.1"/>
    </source>
</evidence>
<comment type="similarity">
    <text evidence="2">Belongs to the ZPR1 family.</text>
</comment>
<evidence type="ECO:0000256" key="9">
    <source>
        <dbReference type="SAM" id="MobiDB-lite"/>
    </source>
</evidence>
<keyword evidence="4" id="KW-0677">Repeat</keyword>
<feature type="domain" description="Zinc finger ZPR1-type" evidence="10">
    <location>
        <begin position="75"/>
        <end position="232"/>
    </location>
</feature>
<comment type="subcellular location">
    <subcellularLocation>
        <location evidence="1">Nucleus</location>
    </subcellularLocation>
</comment>
<reference evidence="11 12" key="1">
    <citation type="submission" date="2023-11" db="EMBL/GenBank/DDBJ databases">
        <title>An acidophilic fungus is an integral part of prey digestion in a carnivorous sundew plant.</title>
        <authorList>
            <person name="Tsai I.J."/>
        </authorList>
    </citation>
    <scope>NUCLEOTIDE SEQUENCE [LARGE SCALE GENOMIC DNA]</scope>
    <source>
        <strain evidence="11">169a</strain>
    </source>
</reference>
<dbReference type="InterPro" id="IPR056180">
    <property type="entry name" value="ZPR1_jr_dom"/>
</dbReference>
<dbReference type="GO" id="GO:0005634">
    <property type="term" value="C:nucleus"/>
    <property type="evidence" value="ECO:0007669"/>
    <property type="project" value="UniProtKB-SubCell"/>
</dbReference>
<feature type="region of interest" description="Disordered" evidence="9">
    <location>
        <begin position="504"/>
        <end position="524"/>
    </location>
</feature>
<keyword evidence="6" id="KW-0862">Zinc</keyword>
<dbReference type="Gene3D" id="2.20.25.420">
    <property type="entry name" value="ZPR1, zinc finger domain"/>
    <property type="match status" value="2"/>
</dbReference>
<dbReference type="InterPro" id="IPR004457">
    <property type="entry name" value="Znf_ZPR1"/>
</dbReference>
<evidence type="ECO:0000256" key="1">
    <source>
        <dbReference type="ARBA" id="ARBA00004123"/>
    </source>
</evidence>
<proteinExistence type="inferred from homology"/>
<evidence type="ECO:0000256" key="7">
    <source>
        <dbReference type="ARBA" id="ARBA00023242"/>
    </source>
</evidence>
<dbReference type="GO" id="GO:0008270">
    <property type="term" value="F:zinc ion binding"/>
    <property type="evidence" value="ECO:0007669"/>
    <property type="project" value="UniProtKB-KW"/>
</dbReference>
<dbReference type="Gene3D" id="2.60.120.1040">
    <property type="entry name" value="ZPR1, A/B domain"/>
    <property type="match status" value="2"/>
</dbReference>
<dbReference type="InterPro" id="IPR042452">
    <property type="entry name" value="ZPR1_Znf1/2"/>
</dbReference>
<feature type="domain" description="Zinc finger ZPR1-type" evidence="10">
    <location>
        <begin position="315"/>
        <end position="485"/>
    </location>
</feature>
<dbReference type="FunFam" id="2.60.120.1040:FF:000001">
    <property type="entry name" value="Zinc finger protein ZPR1"/>
    <property type="match status" value="1"/>
</dbReference>
<evidence type="ECO:0000256" key="6">
    <source>
        <dbReference type="ARBA" id="ARBA00022833"/>
    </source>
</evidence>
<dbReference type="PANTHER" id="PTHR10876">
    <property type="entry name" value="ZINC FINGER PROTEIN ZPR1"/>
    <property type="match status" value="1"/>
</dbReference>
<protein>
    <submittedName>
        <fullName evidence="11">Zinc finger protein zpr1</fullName>
    </submittedName>
</protein>
<dbReference type="SMART" id="SM00709">
    <property type="entry name" value="Zpr1"/>
    <property type="match status" value="2"/>
</dbReference>
<comment type="function">
    <text evidence="8">Acts as a protein folding chaperone for elongation factor 1-alpha.</text>
</comment>
<evidence type="ECO:0000256" key="4">
    <source>
        <dbReference type="ARBA" id="ARBA00022737"/>
    </source>
</evidence>
<sequence>MVGEDFCQRRFTTSLSPTQQIRSTYIDGMAEQTNGTRLTGSALAKDLFEDMGAKVSGITNGTDNEDQKVVDEIESLCMNCHENGTTRLLLTRIPFFREIVIMSFSCSHCGFQNNEIQSAGEIQPKGAKYALRVENETDMQRQVVKGDTCNFRIEDLDLEIPAGKGQYSNLEGIVSSVQTDLESHQDERMRQMPEVGAKIAEVIRRLEDILQGRAYPFMVSADDPSGNSWIEPKPGEAIGKWAKSEYNRTPAQNALLGLGEEVPQPEQEASAVEMRPEYHASGMVGGSEEMPARPAPNNVDAEDDIVENQVYSFPASCPGCTRPCATNMKMVNIPHFKQVVLMSTVCEDCGYRSNEVKTGGEVPEKGRKITLRVSTQEDLARDILKSESAALSCPELQLQVEPGTMGGRFTTVEGILTQIRRDLRAQAFGLEDGDAEVPEGSGDSMPSESKRTWAEFFDSLTDAIENKKPFTLVLEDPLASSYVQSLTAPEPDPKIDIEEYERTEQEMEDLGLNDMQTDGYEQNV</sequence>
<dbReference type="FunFam" id="2.20.25.420:FF:000001">
    <property type="entry name" value="Zinc finger protein ZPR1"/>
    <property type="match status" value="1"/>
</dbReference>
<evidence type="ECO:0000313" key="12">
    <source>
        <dbReference type="Proteomes" id="UP001303373"/>
    </source>
</evidence>
<evidence type="ECO:0000256" key="8">
    <source>
        <dbReference type="ARBA" id="ARBA00054139"/>
    </source>
</evidence>
<keyword evidence="7" id="KW-0539">Nucleus</keyword>
<keyword evidence="12" id="KW-1185">Reference proteome</keyword>
<dbReference type="Proteomes" id="UP001303373">
    <property type="component" value="Chromosome 13"/>
</dbReference>
<accession>A0AAQ3ME12</accession>
<keyword evidence="5" id="KW-0863">Zinc-finger</keyword>
<dbReference type="Pfam" id="PF22794">
    <property type="entry name" value="jr-ZPR1"/>
    <property type="match status" value="2"/>
</dbReference>
<dbReference type="AlphaFoldDB" id="A0AAQ3ME12"/>
<keyword evidence="3" id="KW-0479">Metal-binding</keyword>
<dbReference type="FunFam" id="2.20.25.420:FF:000002">
    <property type="entry name" value="Zinc finger protein ZPR1"/>
    <property type="match status" value="1"/>
</dbReference>
<dbReference type="InterPro" id="IPR042451">
    <property type="entry name" value="ZPR1_A/B_dom"/>
</dbReference>
<evidence type="ECO:0000256" key="2">
    <source>
        <dbReference type="ARBA" id="ARBA00008354"/>
    </source>
</evidence>
<gene>
    <name evidence="11" type="ORF">R9X50_00759000</name>
</gene>
<feature type="compositionally biased region" description="Polar residues" evidence="9">
    <location>
        <begin position="514"/>
        <end position="524"/>
    </location>
</feature>
<dbReference type="PANTHER" id="PTHR10876:SF0">
    <property type="entry name" value="ZINC FINGER PROTEIN ZPR1"/>
    <property type="match status" value="1"/>
</dbReference>
<evidence type="ECO:0000259" key="10">
    <source>
        <dbReference type="SMART" id="SM00709"/>
    </source>
</evidence>
<dbReference type="InterPro" id="IPR040141">
    <property type="entry name" value="ZPR1"/>
</dbReference>
<evidence type="ECO:0000256" key="5">
    <source>
        <dbReference type="ARBA" id="ARBA00022771"/>
    </source>
</evidence>
<organism evidence="11 12">
    <name type="scientific">Acrodontium crateriforme</name>
    <dbReference type="NCBI Taxonomy" id="150365"/>
    <lineage>
        <taxon>Eukaryota</taxon>
        <taxon>Fungi</taxon>
        <taxon>Dikarya</taxon>
        <taxon>Ascomycota</taxon>
        <taxon>Pezizomycotina</taxon>
        <taxon>Dothideomycetes</taxon>
        <taxon>Dothideomycetidae</taxon>
        <taxon>Mycosphaerellales</taxon>
        <taxon>Teratosphaeriaceae</taxon>
        <taxon>Acrodontium</taxon>
    </lineage>
</organism>
<dbReference type="EMBL" id="CP138592">
    <property type="protein sequence ID" value="WPH04697.1"/>
    <property type="molecule type" value="Genomic_DNA"/>
</dbReference>